<accession>A0AAP0S478</accession>
<sequence length="154" mass="17879">MDWHLFLNSEKFWVHFLSSKYYRGKPFSEATYSNTYSWLWKGILKCKDLVIKGTCFVVGDGLSIDLWKDPWIPNLQGFRPRLRGERRMDVNLVSDLILPLTNQWNIDKVSTLFEPADVPKILRIHFASSGRPGLLMWMATNSGEFSIQSAYSLD</sequence>
<evidence type="ECO:0000313" key="1">
    <source>
        <dbReference type="EMBL" id="KAK9288973.1"/>
    </source>
</evidence>
<comment type="caution">
    <text evidence="1">The sequence shown here is derived from an EMBL/GenBank/DDBJ whole genome shotgun (WGS) entry which is preliminary data.</text>
</comment>
<protein>
    <submittedName>
        <fullName evidence="1">Uncharacterized protein</fullName>
    </submittedName>
</protein>
<reference evidence="1 2" key="1">
    <citation type="journal article" date="2024" name="Plant J.">
        <title>Genome sequences and population genomics reveal climatic adaptation and genomic divergence between two closely related sweetgum species.</title>
        <authorList>
            <person name="Xu W.Q."/>
            <person name="Ren C.Q."/>
            <person name="Zhang X.Y."/>
            <person name="Comes H.P."/>
            <person name="Liu X.H."/>
            <person name="Li Y.G."/>
            <person name="Kettle C.J."/>
            <person name="Jalonen R."/>
            <person name="Gaisberger H."/>
            <person name="Ma Y.Z."/>
            <person name="Qiu Y.X."/>
        </authorList>
    </citation>
    <scope>NUCLEOTIDE SEQUENCE [LARGE SCALE GENOMIC DNA]</scope>
    <source>
        <strain evidence="1">Hangzhou</strain>
    </source>
</reference>
<proteinExistence type="predicted"/>
<dbReference type="Proteomes" id="UP001415857">
    <property type="component" value="Unassembled WGS sequence"/>
</dbReference>
<keyword evidence="2" id="KW-1185">Reference proteome</keyword>
<name>A0AAP0S478_LIQFO</name>
<evidence type="ECO:0000313" key="2">
    <source>
        <dbReference type="Proteomes" id="UP001415857"/>
    </source>
</evidence>
<dbReference type="EMBL" id="JBBPBK010000003">
    <property type="protein sequence ID" value="KAK9288973.1"/>
    <property type="molecule type" value="Genomic_DNA"/>
</dbReference>
<dbReference type="AlphaFoldDB" id="A0AAP0S478"/>
<gene>
    <name evidence="1" type="ORF">L1049_017444</name>
</gene>
<organism evidence="1 2">
    <name type="scientific">Liquidambar formosana</name>
    <name type="common">Formosan gum</name>
    <dbReference type="NCBI Taxonomy" id="63359"/>
    <lineage>
        <taxon>Eukaryota</taxon>
        <taxon>Viridiplantae</taxon>
        <taxon>Streptophyta</taxon>
        <taxon>Embryophyta</taxon>
        <taxon>Tracheophyta</taxon>
        <taxon>Spermatophyta</taxon>
        <taxon>Magnoliopsida</taxon>
        <taxon>eudicotyledons</taxon>
        <taxon>Gunneridae</taxon>
        <taxon>Pentapetalae</taxon>
        <taxon>Saxifragales</taxon>
        <taxon>Altingiaceae</taxon>
        <taxon>Liquidambar</taxon>
    </lineage>
</organism>